<organism evidence="1 2">
    <name type="scientific">Pedobacter cryoconitis</name>
    <dbReference type="NCBI Taxonomy" id="188932"/>
    <lineage>
        <taxon>Bacteria</taxon>
        <taxon>Pseudomonadati</taxon>
        <taxon>Bacteroidota</taxon>
        <taxon>Sphingobacteriia</taxon>
        <taxon>Sphingobacteriales</taxon>
        <taxon>Sphingobacteriaceae</taxon>
        <taxon>Pedobacter</taxon>
    </lineage>
</organism>
<dbReference type="Proteomes" id="UP000537204">
    <property type="component" value="Unassembled WGS sequence"/>
</dbReference>
<dbReference type="EMBL" id="JACHCE010000004">
    <property type="protein sequence ID" value="MBB5637112.1"/>
    <property type="molecule type" value="Genomic_DNA"/>
</dbReference>
<reference evidence="1 2" key="1">
    <citation type="submission" date="2020-08" db="EMBL/GenBank/DDBJ databases">
        <title>Genomic Encyclopedia of Type Strains, Phase IV (KMG-V): Genome sequencing to study the core and pangenomes of soil and plant-associated prokaryotes.</title>
        <authorList>
            <person name="Whitman W."/>
        </authorList>
    </citation>
    <scope>NUCLEOTIDE SEQUENCE [LARGE SCALE GENOMIC DNA]</scope>
    <source>
        <strain evidence="1 2">S3M1</strain>
    </source>
</reference>
<accession>A0A7W8ZNM5</accession>
<evidence type="ECO:0000313" key="1">
    <source>
        <dbReference type="EMBL" id="MBB5637112.1"/>
    </source>
</evidence>
<gene>
    <name evidence="1" type="ORF">HDE68_003025</name>
</gene>
<evidence type="ECO:0000313" key="2">
    <source>
        <dbReference type="Proteomes" id="UP000537204"/>
    </source>
</evidence>
<comment type="caution">
    <text evidence="1">The sequence shown here is derived from an EMBL/GenBank/DDBJ whole genome shotgun (WGS) entry which is preliminary data.</text>
</comment>
<dbReference type="AlphaFoldDB" id="A0A7W8ZNM5"/>
<proteinExistence type="predicted"/>
<protein>
    <submittedName>
        <fullName evidence="1">Uncharacterized protein</fullName>
    </submittedName>
</protein>
<sequence>MRTIGTRFLGDGADSFNPLPVLESFDGLVFYNKTSAAQGF</sequence>
<dbReference type="RefSeq" id="WP_260171772.1">
    <property type="nucleotide sequence ID" value="NZ_JACHCE010000004.1"/>
</dbReference>
<name>A0A7W8ZNM5_9SPHI</name>